<keyword evidence="1" id="KW-0863">Zinc-finger</keyword>
<feature type="region of interest" description="Disordered" evidence="2">
    <location>
        <begin position="111"/>
        <end position="130"/>
    </location>
</feature>
<dbReference type="GO" id="GO:0043565">
    <property type="term" value="F:sequence-specific DNA binding"/>
    <property type="evidence" value="ECO:0007669"/>
    <property type="project" value="InterPro"/>
</dbReference>
<evidence type="ECO:0000313" key="5">
    <source>
        <dbReference type="Proteomes" id="UP000623467"/>
    </source>
</evidence>
<evidence type="ECO:0000259" key="3">
    <source>
        <dbReference type="PROSITE" id="PS50114"/>
    </source>
</evidence>
<gene>
    <name evidence="4" type="ORF">MSAN_00136500</name>
</gene>
<accession>A0A8H7DKW1</accession>
<feature type="compositionally biased region" description="Polar residues" evidence="2">
    <location>
        <begin position="1"/>
        <end position="25"/>
    </location>
</feature>
<feature type="region of interest" description="Disordered" evidence="2">
    <location>
        <begin position="1"/>
        <end position="102"/>
    </location>
</feature>
<dbReference type="GO" id="GO:0008270">
    <property type="term" value="F:zinc ion binding"/>
    <property type="evidence" value="ECO:0007669"/>
    <property type="project" value="UniProtKB-KW"/>
</dbReference>
<dbReference type="GO" id="GO:0006355">
    <property type="term" value="P:regulation of DNA-templated transcription"/>
    <property type="evidence" value="ECO:0007669"/>
    <property type="project" value="InterPro"/>
</dbReference>
<comment type="caution">
    <text evidence="4">The sequence shown here is derived from an EMBL/GenBank/DDBJ whole genome shotgun (WGS) entry which is preliminary data.</text>
</comment>
<dbReference type="AlphaFoldDB" id="A0A8H7DKW1"/>
<feature type="domain" description="GATA-type" evidence="3">
    <location>
        <begin position="129"/>
        <end position="151"/>
    </location>
</feature>
<organism evidence="4 5">
    <name type="scientific">Mycena sanguinolenta</name>
    <dbReference type="NCBI Taxonomy" id="230812"/>
    <lineage>
        <taxon>Eukaryota</taxon>
        <taxon>Fungi</taxon>
        <taxon>Dikarya</taxon>
        <taxon>Basidiomycota</taxon>
        <taxon>Agaricomycotina</taxon>
        <taxon>Agaricomycetes</taxon>
        <taxon>Agaricomycetidae</taxon>
        <taxon>Agaricales</taxon>
        <taxon>Marasmiineae</taxon>
        <taxon>Mycenaceae</taxon>
        <taxon>Mycena</taxon>
    </lineage>
</organism>
<dbReference type="Proteomes" id="UP000623467">
    <property type="component" value="Unassembled WGS sequence"/>
</dbReference>
<proteinExistence type="predicted"/>
<reference evidence="4" key="1">
    <citation type="submission" date="2020-05" db="EMBL/GenBank/DDBJ databases">
        <title>Mycena genomes resolve the evolution of fungal bioluminescence.</title>
        <authorList>
            <person name="Tsai I.J."/>
        </authorList>
    </citation>
    <scope>NUCLEOTIDE SEQUENCE</scope>
    <source>
        <strain evidence="4">160909Yilan</strain>
    </source>
</reference>
<dbReference type="OrthoDB" id="515401at2759"/>
<keyword evidence="5" id="KW-1185">Reference proteome</keyword>
<evidence type="ECO:0000256" key="2">
    <source>
        <dbReference type="SAM" id="MobiDB-lite"/>
    </source>
</evidence>
<name>A0A8H7DKW1_9AGAR</name>
<evidence type="ECO:0000313" key="4">
    <source>
        <dbReference type="EMBL" id="KAF7377172.1"/>
    </source>
</evidence>
<dbReference type="EMBL" id="JACAZH010000001">
    <property type="protein sequence ID" value="KAF7377172.1"/>
    <property type="molecule type" value="Genomic_DNA"/>
</dbReference>
<dbReference type="InterPro" id="IPR000679">
    <property type="entry name" value="Znf_GATA"/>
</dbReference>
<dbReference type="PROSITE" id="PS50114">
    <property type="entry name" value="GATA_ZN_FINGER_2"/>
    <property type="match status" value="1"/>
</dbReference>
<evidence type="ECO:0000256" key="1">
    <source>
        <dbReference type="PROSITE-ProRule" id="PRU00094"/>
    </source>
</evidence>
<keyword evidence="1" id="KW-0862">Zinc</keyword>
<feature type="compositionally biased region" description="Low complexity" evidence="2">
    <location>
        <begin position="26"/>
        <end position="42"/>
    </location>
</feature>
<dbReference type="InterPro" id="IPR013088">
    <property type="entry name" value="Znf_NHR/GATA"/>
</dbReference>
<protein>
    <recommendedName>
        <fullName evidence="3">GATA-type domain-containing protein</fullName>
    </recommendedName>
</protein>
<sequence length="151" mass="16405">MSHSLSASASQTTEPAYSRSFTGDPTATGSTLATTTIASAVTHIPSSDPQSPHAVMEDSRNQPPTLIPHLAKRMRRRTRPDSECSPPQSEDSGMGDAEEPDKLWLRPLGALQPFDTRNPSEDSDADPGWDVARECANCRTTTTPMWRRGPD</sequence>
<dbReference type="Gene3D" id="3.30.50.10">
    <property type="entry name" value="Erythroid Transcription Factor GATA-1, subunit A"/>
    <property type="match status" value="1"/>
</dbReference>
<dbReference type="SUPFAM" id="SSF57716">
    <property type="entry name" value="Glucocorticoid receptor-like (DNA-binding domain)"/>
    <property type="match status" value="1"/>
</dbReference>
<keyword evidence="1" id="KW-0479">Metal-binding</keyword>